<dbReference type="NCBIfam" id="TIGR01509">
    <property type="entry name" value="HAD-SF-IA-v3"/>
    <property type="match status" value="1"/>
</dbReference>
<gene>
    <name evidence="1" type="ORF">KUA55_07850</name>
</gene>
<dbReference type="Pfam" id="PF00702">
    <property type="entry name" value="Hydrolase"/>
    <property type="match status" value="1"/>
</dbReference>
<name>A0ABS6TCE3_9ENTE</name>
<dbReference type="PANTHER" id="PTHR18901:SF38">
    <property type="entry name" value="PSEUDOURIDINE-5'-PHOSPHATASE"/>
    <property type="match status" value="1"/>
</dbReference>
<proteinExistence type="predicted"/>
<dbReference type="InterPro" id="IPR006439">
    <property type="entry name" value="HAD-SF_hydro_IA"/>
</dbReference>
<keyword evidence="2" id="KW-1185">Reference proteome</keyword>
<evidence type="ECO:0000313" key="1">
    <source>
        <dbReference type="EMBL" id="MBV7390589.1"/>
    </source>
</evidence>
<comment type="caution">
    <text evidence="1">The sequence shown here is derived from an EMBL/GenBank/DDBJ whole genome shotgun (WGS) entry which is preliminary data.</text>
</comment>
<organism evidence="1 2">
    <name type="scientific">Enterococcus alishanensis</name>
    <dbReference type="NCBI Taxonomy" id="1303817"/>
    <lineage>
        <taxon>Bacteria</taxon>
        <taxon>Bacillati</taxon>
        <taxon>Bacillota</taxon>
        <taxon>Bacilli</taxon>
        <taxon>Lactobacillales</taxon>
        <taxon>Enterococcaceae</taxon>
        <taxon>Enterococcus</taxon>
    </lineage>
</organism>
<dbReference type="PANTHER" id="PTHR18901">
    <property type="entry name" value="2-DEOXYGLUCOSE-6-PHOSPHATE PHOSPHATASE 2"/>
    <property type="match status" value="1"/>
</dbReference>
<dbReference type="SFLD" id="SFLDS00003">
    <property type="entry name" value="Haloacid_Dehalogenase"/>
    <property type="match status" value="1"/>
</dbReference>
<accession>A0ABS6TCE3</accession>
<dbReference type="RefSeq" id="WP_218325648.1">
    <property type="nucleotide sequence ID" value="NZ_JAHUZB010000003.1"/>
</dbReference>
<dbReference type="Proteomes" id="UP000774130">
    <property type="component" value="Unassembled WGS sequence"/>
</dbReference>
<dbReference type="SFLD" id="SFLDG01129">
    <property type="entry name" value="C1.5:_HAD__Beta-PGM__Phosphata"/>
    <property type="match status" value="1"/>
</dbReference>
<evidence type="ECO:0000313" key="2">
    <source>
        <dbReference type="Proteomes" id="UP000774130"/>
    </source>
</evidence>
<dbReference type="SFLD" id="SFLDG01135">
    <property type="entry name" value="C1.5.6:_HAD__Beta-PGM__Phospha"/>
    <property type="match status" value="1"/>
</dbReference>
<reference evidence="1 2" key="1">
    <citation type="submission" date="2021-06" db="EMBL/GenBank/DDBJ databases">
        <title>Enterococcus alishanensis sp. nov., a novel lactic acid bacterium isolated from fresh coffee beans.</title>
        <authorList>
            <person name="Chen Y.-S."/>
        </authorList>
    </citation>
    <scope>NUCLEOTIDE SEQUENCE [LARGE SCALE GENOMIC DNA]</scope>
    <source>
        <strain evidence="1 2">ALS3</strain>
    </source>
</reference>
<sequence length="214" mass="24328">MNTIIFDMDGTLIKSEEKYFYIWQELVNNKGFPLDVAFYQTLLGRPTTTIKQHFIAHYGAEFPFDELFTEFLRRREIATATGDFEIMDGAEEFLQSCLQKNITCCLATSSHQAEATTILKKLNLFDYFSYTSFGDQVRVGKPDPEIFLNILAKAQVSAEDCLVFEDSISGVRAAQGAKLPVYYLTNFMDLPKEYDPLISGSFHDFIAAQEVLKS</sequence>
<protein>
    <submittedName>
        <fullName evidence="1">HAD family phosphatase</fullName>
    </submittedName>
</protein>
<dbReference type="EMBL" id="JAHUZB010000003">
    <property type="protein sequence ID" value="MBV7390589.1"/>
    <property type="molecule type" value="Genomic_DNA"/>
</dbReference>